<dbReference type="Pfam" id="PF18135">
    <property type="entry name" value="Type_ISP_C"/>
    <property type="match status" value="1"/>
</dbReference>
<dbReference type="InterPro" id="IPR041635">
    <property type="entry name" value="Type_ISP_LLaBIII_C"/>
</dbReference>
<name>A0A450TIC1_9GAMM</name>
<dbReference type="AlphaFoldDB" id="A0A450TIC1"/>
<organism evidence="3">
    <name type="scientific">Candidatus Kentrum sp. DK</name>
    <dbReference type="NCBI Taxonomy" id="2126562"/>
    <lineage>
        <taxon>Bacteria</taxon>
        <taxon>Pseudomonadati</taxon>
        <taxon>Pseudomonadota</taxon>
        <taxon>Gammaproteobacteria</taxon>
        <taxon>Candidatus Kentrum</taxon>
    </lineage>
</organism>
<evidence type="ECO:0000313" key="3">
    <source>
        <dbReference type="EMBL" id="VFJ67016.1"/>
    </source>
</evidence>
<evidence type="ECO:0000256" key="1">
    <source>
        <dbReference type="SAM" id="MobiDB-lite"/>
    </source>
</evidence>
<accession>A0A450TIC1</accession>
<sequence>MPILQTTDYHATIEGGARADEPKSPIPRSTTGNNPGEREGTIEGHRRAQDHYRVEKMRYGKTKQDGKSVPDRTTIVYNPHITVKNIPLAAHDYVVNGKSAMDWVMERQSVKTDKASGIVNDANHWACDTMNNPKYPLELLLTQKVKRNFSTVSG</sequence>
<evidence type="ECO:0000259" key="2">
    <source>
        <dbReference type="Pfam" id="PF18135"/>
    </source>
</evidence>
<feature type="compositionally biased region" description="Basic and acidic residues" evidence="1">
    <location>
        <begin position="36"/>
        <end position="50"/>
    </location>
</feature>
<reference evidence="3" key="1">
    <citation type="submission" date="2019-02" db="EMBL/GenBank/DDBJ databases">
        <authorList>
            <person name="Gruber-Vodicka R. H."/>
            <person name="Seah K. B. B."/>
        </authorList>
    </citation>
    <scope>NUCLEOTIDE SEQUENCE</scope>
    <source>
        <strain evidence="3">BECK_DK161</strain>
    </source>
</reference>
<proteinExistence type="predicted"/>
<feature type="domain" description="Type ISP restriction-modification enzyme LLaBIII C-terminal specificity" evidence="2">
    <location>
        <begin position="46"/>
        <end position="139"/>
    </location>
</feature>
<feature type="region of interest" description="Disordered" evidence="1">
    <location>
        <begin position="1"/>
        <end position="50"/>
    </location>
</feature>
<protein>
    <recommendedName>
        <fullName evidence="2">Type ISP restriction-modification enzyme LLaBIII C-terminal specificity domain-containing protein</fullName>
    </recommendedName>
</protein>
<gene>
    <name evidence="3" type="ORF">BECKDK2373C_GA0170839_11586</name>
</gene>
<dbReference type="EMBL" id="CAADEY010000158">
    <property type="protein sequence ID" value="VFJ67016.1"/>
    <property type="molecule type" value="Genomic_DNA"/>
</dbReference>